<gene>
    <name evidence="9" type="ORF">COHA_004369</name>
</gene>
<keyword evidence="2" id="KW-0813">Transport</keyword>
<comment type="caution">
    <text evidence="9">The sequence shown here is derived from an EMBL/GenBank/DDBJ whole genome shotgun (WGS) entry which is preliminary data.</text>
</comment>
<protein>
    <recommendedName>
        <fullName evidence="11">Extended synaptotagmin-3</fullName>
    </recommendedName>
</protein>
<evidence type="ECO:0000256" key="6">
    <source>
        <dbReference type="SAM" id="MobiDB-lite"/>
    </source>
</evidence>
<evidence type="ECO:0000256" key="5">
    <source>
        <dbReference type="ARBA" id="ARBA00023136"/>
    </source>
</evidence>
<evidence type="ECO:0000259" key="8">
    <source>
        <dbReference type="PROSITE" id="PS51847"/>
    </source>
</evidence>
<feature type="domain" description="C2" evidence="7">
    <location>
        <begin position="731"/>
        <end position="852"/>
    </location>
</feature>
<organism evidence="9 10">
    <name type="scientific">Chlorella ohadii</name>
    <dbReference type="NCBI Taxonomy" id="2649997"/>
    <lineage>
        <taxon>Eukaryota</taxon>
        <taxon>Viridiplantae</taxon>
        <taxon>Chlorophyta</taxon>
        <taxon>core chlorophytes</taxon>
        <taxon>Trebouxiophyceae</taxon>
        <taxon>Chlorellales</taxon>
        <taxon>Chlorellaceae</taxon>
        <taxon>Chlorella clade</taxon>
        <taxon>Chlorella</taxon>
    </lineage>
</organism>
<evidence type="ECO:0008006" key="11">
    <source>
        <dbReference type="Google" id="ProtNLM"/>
    </source>
</evidence>
<evidence type="ECO:0000256" key="1">
    <source>
        <dbReference type="ARBA" id="ARBA00004370"/>
    </source>
</evidence>
<name>A0AAD5DQ04_9CHLO</name>
<evidence type="ECO:0000313" key="9">
    <source>
        <dbReference type="EMBL" id="KAI7841840.1"/>
    </source>
</evidence>
<dbReference type="GO" id="GO:0005783">
    <property type="term" value="C:endoplasmic reticulum"/>
    <property type="evidence" value="ECO:0007669"/>
    <property type="project" value="TreeGrafter"/>
</dbReference>
<feature type="region of interest" description="Disordered" evidence="6">
    <location>
        <begin position="34"/>
        <end position="90"/>
    </location>
</feature>
<feature type="domain" description="SMP-LTD" evidence="8">
    <location>
        <begin position="347"/>
        <end position="566"/>
    </location>
</feature>
<dbReference type="Proteomes" id="UP001205105">
    <property type="component" value="Unassembled WGS sequence"/>
</dbReference>
<evidence type="ECO:0000256" key="2">
    <source>
        <dbReference type="ARBA" id="ARBA00022448"/>
    </source>
</evidence>
<dbReference type="PANTHER" id="PTHR10774">
    <property type="entry name" value="EXTENDED SYNAPTOTAGMIN-RELATED"/>
    <property type="match status" value="1"/>
</dbReference>
<proteinExistence type="predicted"/>
<dbReference type="Pfam" id="PF00168">
    <property type="entry name" value="C2"/>
    <property type="match status" value="2"/>
</dbReference>
<keyword evidence="10" id="KW-1185">Reference proteome</keyword>
<evidence type="ECO:0000313" key="10">
    <source>
        <dbReference type="Proteomes" id="UP001205105"/>
    </source>
</evidence>
<dbReference type="GO" id="GO:0016020">
    <property type="term" value="C:membrane"/>
    <property type="evidence" value="ECO:0007669"/>
    <property type="project" value="UniProtKB-SubCell"/>
</dbReference>
<dbReference type="EMBL" id="JADXDR010000058">
    <property type="protein sequence ID" value="KAI7841840.1"/>
    <property type="molecule type" value="Genomic_DNA"/>
</dbReference>
<dbReference type="InterPro" id="IPR035892">
    <property type="entry name" value="C2_domain_sf"/>
</dbReference>
<feature type="region of interest" description="Disordered" evidence="6">
    <location>
        <begin position="1"/>
        <end position="20"/>
    </location>
</feature>
<dbReference type="PROSITE" id="PS51847">
    <property type="entry name" value="SMP"/>
    <property type="match status" value="1"/>
</dbReference>
<dbReference type="InterPro" id="IPR031468">
    <property type="entry name" value="SMP_LBD"/>
</dbReference>
<dbReference type="InterPro" id="IPR045050">
    <property type="entry name" value="Synaptotagmin_plant"/>
</dbReference>
<feature type="region of interest" description="Disordered" evidence="6">
    <location>
        <begin position="327"/>
        <end position="348"/>
    </location>
</feature>
<evidence type="ECO:0000259" key="7">
    <source>
        <dbReference type="PROSITE" id="PS50004"/>
    </source>
</evidence>
<dbReference type="PANTHER" id="PTHR10774:SF190">
    <property type="entry name" value="C2 CALCIUM_LIPID-BINDING ENDONUCLEASE_EXONUCLEASE_PHOSPHATASE-RELATED"/>
    <property type="match status" value="1"/>
</dbReference>
<dbReference type="AlphaFoldDB" id="A0AAD5DQ04"/>
<feature type="domain" description="C2" evidence="7">
    <location>
        <begin position="559"/>
        <end position="679"/>
    </location>
</feature>
<sequence length="873" mass="93500">MGDLLSQNDRRSSSGVIAGPALGLTGLQASYAMGRSSRAKAAAQPYTADVAAGSAEPATPHVAATRTRSPPAAVVDEGEEELPPPPEPPLILPSTAAAVRTKERQLAGQGVQLAPTGVGGAVQQDEEEEEDLDAAADAALDEQQQGPGLLQRAVEAASSAAAGAYAAAAPVVKQAVAATADLAASGLGVAAGTAEAVAEAAAVEEGENAAPAKAEAQPLAGTAPAAAIPAGPVRPRDAAATLAAAEHAAAAAPRTVPVQHKAAAALTTAAVLPASAAKPAATGQGYFPTVGATAPAPVPEPTMSGALSARRVVAKRLTGLAEQARIPPAAPAGQATRARGKAPRGAPGMDEDWISELVERLFRLQNMPELFDADILEQNEPSYIHDINLKKFVLGDKASAAGEPDISNIRVWMDDNETMDDCYLEFDFDWRSKQHSQGYQVHTFTQTNPCISFYLNLGRMWSFRFSMDKAWIPNIIEDKLKDLLDFTVGVEDAMLRGRVRVTLRPLLYRVPVVSLVEQPEFDFDLTLGSSTDVPMEPALKSWIKQTLQDVVLQAYVSPEHYFLQIDPEAQDLERPVGVLVAEVVEATKVPRMDFLTKSSPFVELFVRNSMKRQTAIKSNTKHPRWNETFEFPIHVGRASRAACVRIQDLPPGQTRDLWLDVGSESEKELAEAKGDMRKRDRAMVAAAKPLRGGSTKRCQLHIRATYYTFTDAEEKLIMRGQRQGMAAMLDSQEGRCMNPSLRRLLQSGMVSVRVARADGLSLSSLFGRPSVKGKVRAGDQEKELAAVKASRHGCVQFDQPVELAVGAELTRNKGAKVVIELQSGGLFGGDIIGTVQVPLGDLMQRRHMHQEFRLEGADSGRVEMELQWKPYFG</sequence>
<dbReference type="SUPFAM" id="SSF49562">
    <property type="entry name" value="C2 domain (Calcium/lipid-binding domain, CaLB)"/>
    <property type="match status" value="2"/>
</dbReference>
<comment type="subcellular location">
    <subcellularLocation>
        <location evidence="1">Membrane</location>
    </subcellularLocation>
</comment>
<keyword evidence="3" id="KW-0445">Lipid transport</keyword>
<dbReference type="PROSITE" id="PS50004">
    <property type="entry name" value="C2"/>
    <property type="match status" value="2"/>
</dbReference>
<dbReference type="GO" id="GO:0006869">
    <property type="term" value="P:lipid transport"/>
    <property type="evidence" value="ECO:0007669"/>
    <property type="project" value="UniProtKB-KW"/>
</dbReference>
<dbReference type="GO" id="GO:0008289">
    <property type="term" value="F:lipid binding"/>
    <property type="evidence" value="ECO:0007669"/>
    <property type="project" value="UniProtKB-KW"/>
</dbReference>
<dbReference type="InterPro" id="IPR000008">
    <property type="entry name" value="C2_dom"/>
</dbReference>
<accession>A0AAD5DQ04</accession>
<dbReference type="Gene3D" id="2.60.40.150">
    <property type="entry name" value="C2 domain"/>
    <property type="match status" value="2"/>
</dbReference>
<keyword evidence="5" id="KW-0472">Membrane</keyword>
<dbReference type="CDD" id="cd00030">
    <property type="entry name" value="C2"/>
    <property type="match status" value="1"/>
</dbReference>
<keyword evidence="4" id="KW-0446">Lipid-binding</keyword>
<evidence type="ECO:0000256" key="3">
    <source>
        <dbReference type="ARBA" id="ARBA00023055"/>
    </source>
</evidence>
<reference evidence="9" key="1">
    <citation type="submission" date="2020-11" db="EMBL/GenBank/DDBJ databases">
        <title>Chlorella ohadii genome sequencing and assembly.</title>
        <authorList>
            <person name="Murik O."/>
            <person name="Treves H."/>
            <person name="Kedem I."/>
            <person name="Shotland Y."/>
            <person name="Kaplan A."/>
        </authorList>
    </citation>
    <scope>NUCLEOTIDE SEQUENCE</scope>
    <source>
        <strain evidence="9">1</strain>
    </source>
</reference>
<dbReference type="SMART" id="SM00239">
    <property type="entry name" value="C2"/>
    <property type="match status" value="2"/>
</dbReference>
<evidence type="ECO:0000256" key="4">
    <source>
        <dbReference type="ARBA" id="ARBA00023121"/>
    </source>
</evidence>